<keyword evidence="5" id="KW-0325">Glycoprotein</keyword>
<feature type="domain" description="Copper acquisition factor BIM1-like" evidence="8">
    <location>
        <begin position="7"/>
        <end position="113"/>
    </location>
</feature>
<dbReference type="Pfam" id="PF20238">
    <property type="entry name" value="BIM1-like_dom"/>
    <property type="match status" value="1"/>
</dbReference>
<evidence type="ECO:0000256" key="7">
    <source>
        <dbReference type="ARBA" id="ARBA00037868"/>
    </source>
</evidence>
<dbReference type="GO" id="GO:0012505">
    <property type="term" value="C:endomembrane system"/>
    <property type="evidence" value="ECO:0007669"/>
    <property type="project" value="UniProtKB-SubCell"/>
</dbReference>
<evidence type="ECO:0000313" key="9">
    <source>
        <dbReference type="EMBL" id="CAG8576788.1"/>
    </source>
</evidence>
<evidence type="ECO:0000256" key="5">
    <source>
        <dbReference type="ARBA" id="ARBA00023180"/>
    </source>
</evidence>
<keyword evidence="10" id="KW-1185">Reference proteome</keyword>
<keyword evidence="4" id="KW-0472">Membrane</keyword>
<protein>
    <submittedName>
        <fullName evidence="9">7106_t:CDS:1</fullName>
    </submittedName>
</protein>
<keyword evidence="3" id="KW-0732">Signal</keyword>
<gene>
    <name evidence="9" type="ORF">DEBURN_LOCUS8366</name>
</gene>
<dbReference type="AlphaFoldDB" id="A0A9N9BTM2"/>
<sequence>MFFIGANAHFKFLKPPYRGDDDLNIAPCGGSDMVNTSFITNVTMQYEVSMRSGHGNGTFSFYFALVSGNGSFTSKIATDALDNVTKVFNTTVDFSRANVKTGTQGVIQAIYVSTSEENVTCRGTDEYNITSPPCGDYNEVNNSLITTFPLKTDVSVRSEDGYLIAAPIIVNATVDLSKAKATNGTRGVIQVIYKSEDGNETWYQCAEVLIKTSSAVNSIPHSTCGGYKQVNTSLITTVPLSK</sequence>
<dbReference type="EMBL" id="CAJVPK010001215">
    <property type="protein sequence ID" value="CAG8576788.1"/>
    <property type="molecule type" value="Genomic_DNA"/>
</dbReference>
<organism evidence="9 10">
    <name type="scientific">Diversispora eburnea</name>
    <dbReference type="NCBI Taxonomy" id="1213867"/>
    <lineage>
        <taxon>Eukaryota</taxon>
        <taxon>Fungi</taxon>
        <taxon>Fungi incertae sedis</taxon>
        <taxon>Mucoromycota</taxon>
        <taxon>Glomeromycotina</taxon>
        <taxon>Glomeromycetes</taxon>
        <taxon>Diversisporales</taxon>
        <taxon>Diversisporaceae</taxon>
        <taxon>Diversispora</taxon>
    </lineage>
</organism>
<keyword evidence="2" id="KW-1003">Cell membrane</keyword>
<name>A0A9N9BTM2_9GLOM</name>
<dbReference type="InterPro" id="IPR046936">
    <property type="entry name" value="BIM1-like"/>
</dbReference>
<evidence type="ECO:0000313" key="10">
    <source>
        <dbReference type="Proteomes" id="UP000789706"/>
    </source>
</evidence>
<dbReference type="OrthoDB" id="2146436at2759"/>
<evidence type="ECO:0000256" key="3">
    <source>
        <dbReference type="ARBA" id="ARBA00022729"/>
    </source>
</evidence>
<keyword evidence="6" id="KW-0449">Lipoprotein</keyword>
<evidence type="ECO:0000256" key="4">
    <source>
        <dbReference type="ARBA" id="ARBA00023136"/>
    </source>
</evidence>
<comment type="caution">
    <text evidence="9">The sequence shown here is derived from an EMBL/GenBank/DDBJ whole genome shotgun (WGS) entry which is preliminary data.</text>
</comment>
<evidence type="ECO:0000256" key="2">
    <source>
        <dbReference type="ARBA" id="ARBA00022475"/>
    </source>
</evidence>
<dbReference type="Proteomes" id="UP000789706">
    <property type="component" value="Unassembled WGS sequence"/>
</dbReference>
<dbReference type="GO" id="GO:0005886">
    <property type="term" value="C:plasma membrane"/>
    <property type="evidence" value="ECO:0007669"/>
    <property type="project" value="UniProtKB-SubCell"/>
</dbReference>
<dbReference type="InterPro" id="IPR046530">
    <property type="entry name" value="BIM1-like_dom"/>
</dbReference>
<comment type="subcellular location">
    <subcellularLocation>
        <location evidence="1">Cell membrane</location>
    </subcellularLocation>
    <subcellularLocation>
        <location evidence="7">Endomembrane system</location>
        <topology evidence="7">Lipid-anchor</topology>
    </subcellularLocation>
</comment>
<dbReference type="PANTHER" id="PTHR34992">
    <property type="entry name" value="HYPHAL ANASTAMOSIS-7 PROTEIN"/>
    <property type="match status" value="1"/>
</dbReference>
<evidence type="ECO:0000259" key="8">
    <source>
        <dbReference type="Pfam" id="PF20238"/>
    </source>
</evidence>
<proteinExistence type="predicted"/>
<evidence type="ECO:0000256" key="1">
    <source>
        <dbReference type="ARBA" id="ARBA00004236"/>
    </source>
</evidence>
<evidence type="ECO:0000256" key="6">
    <source>
        <dbReference type="ARBA" id="ARBA00023288"/>
    </source>
</evidence>
<accession>A0A9N9BTM2</accession>
<dbReference type="PANTHER" id="PTHR34992:SF1">
    <property type="entry name" value="COPPER ACQUISITION FACTOR BIM1-LIKE DOMAIN-CONTAINING PROTEIN"/>
    <property type="match status" value="1"/>
</dbReference>
<reference evidence="9" key="1">
    <citation type="submission" date="2021-06" db="EMBL/GenBank/DDBJ databases">
        <authorList>
            <person name="Kallberg Y."/>
            <person name="Tangrot J."/>
            <person name="Rosling A."/>
        </authorList>
    </citation>
    <scope>NUCLEOTIDE SEQUENCE</scope>
    <source>
        <strain evidence="9">AZ414A</strain>
    </source>
</reference>